<reference evidence="2 3" key="1">
    <citation type="submission" date="2018-07" db="EMBL/GenBank/DDBJ databases">
        <title>Genomic Encyclopedia of Type Strains, Phase III (KMG-III): the genomes of soil and plant-associated and newly described type strains.</title>
        <authorList>
            <person name="Whitman W."/>
        </authorList>
    </citation>
    <scope>NUCLEOTIDE SEQUENCE [LARGE SCALE GENOMIC DNA]</scope>
    <source>
        <strain evidence="2 3">CECT 8575</strain>
    </source>
</reference>
<name>A0A368VWQ5_9ACTN</name>
<dbReference type="InterPro" id="IPR040701">
    <property type="entry name" value="Bact_RF_family2"/>
</dbReference>
<feature type="region of interest" description="Disordered" evidence="1">
    <location>
        <begin position="229"/>
        <end position="248"/>
    </location>
</feature>
<evidence type="ECO:0000313" key="3">
    <source>
        <dbReference type="Proteomes" id="UP000253495"/>
    </source>
</evidence>
<gene>
    <name evidence="2" type="ORF">DFQ14_10598</name>
</gene>
<evidence type="ECO:0000256" key="1">
    <source>
        <dbReference type="SAM" id="MobiDB-lite"/>
    </source>
</evidence>
<feature type="region of interest" description="Disordered" evidence="1">
    <location>
        <begin position="143"/>
        <end position="172"/>
    </location>
</feature>
<protein>
    <recommendedName>
        <fullName evidence="4">Peptide subunit release factor 1 (ERF1)</fullName>
    </recommendedName>
</protein>
<comment type="caution">
    <text evidence="2">The sequence shown here is derived from an EMBL/GenBank/DDBJ whole genome shotgun (WGS) entry which is preliminary data.</text>
</comment>
<evidence type="ECO:0008006" key="4">
    <source>
        <dbReference type="Google" id="ProtNLM"/>
    </source>
</evidence>
<dbReference type="Proteomes" id="UP000253495">
    <property type="component" value="Unassembled WGS sequence"/>
</dbReference>
<dbReference type="OrthoDB" id="5179393at2"/>
<proteinExistence type="predicted"/>
<organism evidence="2 3">
    <name type="scientific">Halopolyspora algeriensis</name>
    <dbReference type="NCBI Taxonomy" id="1500506"/>
    <lineage>
        <taxon>Bacteria</taxon>
        <taxon>Bacillati</taxon>
        <taxon>Actinomycetota</taxon>
        <taxon>Actinomycetes</taxon>
        <taxon>Actinomycetes incertae sedis</taxon>
        <taxon>Halopolyspora</taxon>
    </lineage>
</organism>
<dbReference type="Pfam" id="PF18844">
    <property type="entry name" value="baeRF_family2"/>
    <property type="match status" value="1"/>
</dbReference>
<feature type="compositionally biased region" description="Basic and acidic residues" evidence="1">
    <location>
        <begin position="233"/>
        <end position="244"/>
    </location>
</feature>
<sequence length="380" mass="41638">MKLGFLQDVYEQSGPFATVYLDTSSDVENAPKEVGLRWRSARESLADQGADEATLQAIEERIGEHQWRESGRRGQLVVAAQGRVLLNDELPQPPTEFPADEQVFFGPLPHLMPYLRMRSARIPHVVAVVDHSGADITSVNAARESDSTTVESGGVPLRKSHTAGEGNEQRHHHAVEERWQHNAADMAAEIETRALRISAEAIVLAGDVQQRKLVQEQLRKGLQDMVVQTGASSRDRKESGKNLDEEVSEVVRSAVESRVDEMVREFERERGEHDRAVEGWEATVGSLQRGQVRTLLRTPTSGGAPVDELYIGPGANEVALEDRTLREMGVSDSSSAPADAAILRGLIGTDAEIVLVDADRIELSGGIGAVLRFNDPSTRH</sequence>
<dbReference type="AlphaFoldDB" id="A0A368VWQ5"/>
<keyword evidence="3" id="KW-1185">Reference proteome</keyword>
<dbReference type="RefSeq" id="WP_114452958.1">
    <property type="nucleotide sequence ID" value="NZ_QPJC01000005.1"/>
</dbReference>
<dbReference type="EMBL" id="QPJC01000005">
    <property type="protein sequence ID" value="RCW43953.1"/>
    <property type="molecule type" value="Genomic_DNA"/>
</dbReference>
<accession>A0A368VWQ5</accession>
<evidence type="ECO:0000313" key="2">
    <source>
        <dbReference type="EMBL" id="RCW43953.1"/>
    </source>
</evidence>